<evidence type="ECO:0000256" key="3">
    <source>
        <dbReference type="SAM" id="Phobius"/>
    </source>
</evidence>
<feature type="transmembrane region" description="Helical" evidence="3">
    <location>
        <begin position="49"/>
        <end position="69"/>
    </location>
</feature>
<keyword evidence="3" id="KW-1133">Transmembrane helix</keyword>
<dbReference type="AlphaFoldDB" id="A0A8J3U416"/>
<comment type="caution">
    <text evidence="5">The sequence shown here is derived from an EMBL/GenBank/DDBJ whole genome shotgun (WGS) entry which is preliminary data.</text>
</comment>
<dbReference type="Proteomes" id="UP000622547">
    <property type="component" value="Unassembled WGS sequence"/>
</dbReference>
<dbReference type="Gene3D" id="2.60.40.1240">
    <property type="match status" value="1"/>
</dbReference>
<name>A0A8J3U416_9ACTN</name>
<dbReference type="Pfam" id="PF11611">
    <property type="entry name" value="DUF4352"/>
    <property type="match status" value="1"/>
</dbReference>
<evidence type="ECO:0000313" key="6">
    <source>
        <dbReference type="Proteomes" id="UP000622547"/>
    </source>
</evidence>
<protein>
    <submittedName>
        <fullName evidence="5">Mpr protein</fullName>
    </submittedName>
</protein>
<dbReference type="InterPro" id="IPR029050">
    <property type="entry name" value="Immunoprotect_excell_Ig-like"/>
</dbReference>
<evidence type="ECO:0000259" key="4">
    <source>
        <dbReference type="Pfam" id="PF11611"/>
    </source>
</evidence>
<evidence type="ECO:0000256" key="1">
    <source>
        <dbReference type="ARBA" id="ARBA00022729"/>
    </source>
</evidence>
<evidence type="ECO:0000313" key="5">
    <source>
        <dbReference type="EMBL" id="GII38213.1"/>
    </source>
</evidence>
<accession>A0A8J3U416</accession>
<gene>
    <name evidence="5" type="ORF">Pph01_32160</name>
</gene>
<feature type="domain" description="DUF4352" evidence="4">
    <location>
        <begin position="96"/>
        <end position="218"/>
    </location>
</feature>
<organism evidence="5 6">
    <name type="scientific">Planotetraspora phitsanulokensis</name>
    <dbReference type="NCBI Taxonomy" id="575192"/>
    <lineage>
        <taxon>Bacteria</taxon>
        <taxon>Bacillati</taxon>
        <taxon>Actinomycetota</taxon>
        <taxon>Actinomycetes</taxon>
        <taxon>Streptosporangiales</taxon>
        <taxon>Streptosporangiaceae</taxon>
        <taxon>Planotetraspora</taxon>
    </lineage>
</organism>
<keyword evidence="1" id="KW-0732">Signal</keyword>
<feature type="compositionally biased region" description="Polar residues" evidence="2">
    <location>
        <begin position="12"/>
        <end position="25"/>
    </location>
</feature>
<reference evidence="5 6" key="1">
    <citation type="submission" date="2021-01" db="EMBL/GenBank/DDBJ databases">
        <title>Whole genome shotgun sequence of Planotetraspora phitsanulokensis NBRC 104273.</title>
        <authorList>
            <person name="Komaki H."/>
            <person name="Tamura T."/>
        </authorList>
    </citation>
    <scope>NUCLEOTIDE SEQUENCE [LARGE SCALE GENOMIC DNA]</scope>
    <source>
        <strain evidence="5 6">NBRC 104273</strain>
    </source>
</reference>
<dbReference type="RefSeq" id="WP_204073865.1">
    <property type="nucleotide sequence ID" value="NZ_BAABHI010000009.1"/>
</dbReference>
<evidence type="ECO:0000256" key="2">
    <source>
        <dbReference type="SAM" id="MobiDB-lite"/>
    </source>
</evidence>
<dbReference type="InterPro" id="IPR029051">
    <property type="entry name" value="DUF4352"/>
</dbReference>
<proteinExistence type="predicted"/>
<keyword evidence="3" id="KW-0472">Membrane</keyword>
<keyword evidence="3" id="KW-0812">Transmembrane</keyword>
<dbReference type="EMBL" id="BOOP01000013">
    <property type="protein sequence ID" value="GII38213.1"/>
    <property type="molecule type" value="Genomic_DNA"/>
</dbReference>
<feature type="region of interest" description="Disordered" evidence="2">
    <location>
        <begin position="1"/>
        <end position="27"/>
    </location>
</feature>
<keyword evidence="6" id="KW-1185">Reference proteome</keyword>
<sequence length="224" mass="23378">MTQYDGRPTHPIDQTSQNSRYQQPYSGPYGHAGTFQAPLAPPKKKRRGLTWILAVAGILAVFAACGALASNGSGSPTPAGGAASKEAHRADAATAGIGAQVRDGDFAFKVTKLGTASRVGDRYLGKKAQGQFFLVYVTVKNIGEQSQAFTGEAQRLFDATGKEFSADSEAAVYMGDASKSLYEEINPGNSVKGIVVFDVPKGTDAASIELHDSPLSGGTMVTLS</sequence>